<evidence type="ECO:0000256" key="12">
    <source>
        <dbReference type="ARBA" id="ARBA00023225"/>
    </source>
</evidence>
<feature type="transmembrane region" description="Helical" evidence="13">
    <location>
        <begin position="64"/>
        <end position="83"/>
    </location>
</feature>
<dbReference type="GO" id="GO:0044780">
    <property type="term" value="P:bacterial-type flagellum assembly"/>
    <property type="evidence" value="ECO:0007669"/>
    <property type="project" value="InterPro"/>
</dbReference>
<gene>
    <name evidence="14" type="primary">flhB_1</name>
    <name evidence="13" type="synonym">flhB</name>
    <name evidence="14" type="ORF">CLPUN_34730</name>
</gene>
<dbReference type="PANTHER" id="PTHR30531:SF12">
    <property type="entry name" value="FLAGELLAR BIOSYNTHETIC PROTEIN FLHB"/>
    <property type="match status" value="1"/>
</dbReference>
<evidence type="ECO:0000256" key="3">
    <source>
        <dbReference type="ARBA" id="ARBA00010690"/>
    </source>
</evidence>
<feature type="transmembrane region" description="Helical" evidence="13">
    <location>
        <begin position="35"/>
        <end position="52"/>
    </location>
</feature>
<dbReference type="RefSeq" id="WP_077848498.1">
    <property type="nucleotide sequence ID" value="NZ_LZZM01000190.1"/>
</dbReference>
<feature type="transmembrane region" description="Helical" evidence="13">
    <location>
        <begin position="410"/>
        <end position="429"/>
    </location>
</feature>
<comment type="similarity">
    <text evidence="2">Belongs to the FliR/MopE/SpaR family.</text>
</comment>
<keyword evidence="14" id="KW-0969">Cilium</keyword>
<reference evidence="14 15" key="1">
    <citation type="submission" date="2016-05" db="EMBL/GenBank/DDBJ databases">
        <title>Microbial solvent formation.</title>
        <authorList>
            <person name="Poehlein A."/>
            <person name="Montoya Solano J.D."/>
            <person name="Flitsch S."/>
            <person name="Krabben P."/>
            <person name="Duerre P."/>
            <person name="Daniel R."/>
        </authorList>
    </citation>
    <scope>NUCLEOTIDE SEQUENCE [LARGE SCALE GENOMIC DNA]</scope>
    <source>
        <strain evidence="14 15">DSM 2619</strain>
    </source>
</reference>
<keyword evidence="10 13" id="KW-1133">Transmembrane helix</keyword>
<evidence type="ECO:0000256" key="8">
    <source>
        <dbReference type="ARBA" id="ARBA00022795"/>
    </source>
</evidence>
<keyword evidence="9 13" id="KW-0653">Protein transport</keyword>
<dbReference type="OrthoDB" id="9807950at2"/>
<feature type="transmembrane region" description="Helical" evidence="13">
    <location>
        <begin position="220"/>
        <end position="240"/>
    </location>
</feature>
<dbReference type="GO" id="GO:0005886">
    <property type="term" value="C:plasma membrane"/>
    <property type="evidence" value="ECO:0007669"/>
    <property type="project" value="UniProtKB-SubCell"/>
</dbReference>
<comment type="caution">
    <text evidence="14">The sequence shown here is derived from an EMBL/GenBank/DDBJ whole genome shotgun (WGS) entry which is preliminary data.</text>
</comment>
<feature type="transmembrane region" description="Helical" evidence="13">
    <location>
        <begin position="292"/>
        <end position="312"/>
    </location>
</feature>
<dbReference type="FunFam" id="3.40.1690.10:FF:000001">
    <property type="entry name" value="Flagellar biosynthetic protein FlhB"/>
    <property type="match status" value="1"/>
</dbReference>
<dbReference type="InterPro" id="IPR002010">
    <property type="entry name" value="T3SS_IM_R"/>
</dbReference>
<feature type="transmembrane region" description="Helical" evidence="13">
    <location>
        <begin position="356"/>
        <end position="377"/>
    </location>
</feature>
<dbReference type="PANTHER" id="PTHR30531">
    <property type="entry name" value="FLAGELLAR BIOSYNTHETIC PROTEIN FLHB"/>
    <property type="match status" value="1"/>
</dbReference>
<dbReference type="Pfam" id="PF01311">
    <property type="entry name" value="Bac_export_1"/>
    <property type="match status" value="1"/>
</dbReference>
<dbReference type="GO" id="GO:0009306">
    <property type="term" value="P:protein secretion"/>
    <property type="evidence" value="ECO:0007669"/>
    <property type="project" value="InterPro"/>
</dbReference>
<dbReference type="InterPro" id="IPR006135">
    <property type="entry name" value="T3SS_substrate_exporter"/>
</dbReference>
<keyword evidence="12 13" id="KW-1006">Bacterial flagellum protein export</keyword>
<evidence type="ECO:0000313" key="14">
    <source>
        <dbReference type="EMBL" id="OOM75036.1"/>
    </source>
</evidence>
<dbReference type="SUPFAM" id="SSF160544">
    <property type="entry name" value="EscU C-terminal domain-like"/>
    <property type="match status" value="1"/>
</dbReference>
<dbReference type="PRINTS" id="PR00950">
    <property type="entry name" value="TYPE3IMSPROT"/>
</dbReference>
<keyword evidence="7 13" id="KW-0812">Transmembrane</keyword>
<accession>A0A1S8TBC7</accession>
<evidence type="ECO:0000256" key="7">
    <source>
        <dbReference type="ARBA" id="ARBA00022692"/>
    </source>
</evidence>
<keyword evidence="8 13" id="KW-1005">Bacterial flagellum biogenesis</keyword>
<dbReference type="AlphaFoldDB" id="A0A1S8TBC7"/>
<keyword evidence="11 13" id="KW-0472">Membrane</keyword>
<organism evidence="14 15">
    <name type="scientific">Clostridium puniceum</name>
    <dbReference type="NCBI Taxonomy" id="29367"/>
    <lineage>
        <taxon>Bacteria</taxon>
        <taxon>Bacillati</taxon>
        <taxon>Bacillota</taxon>
        <taxon>Clostridia</taxon>
        <taxon>Eubacteriales</taxon>
        <taxon>Clostridiaceae</taxon>
        <taxon>Clostridium</taxon>
    </lineage>
</organism>
<evidence type="ECO:0000256" key="11">
    <source>
        <dbReference type="ARBA" id="ARBA00023136"/>
    </source>
</evidence>
<keyword evidence="6 13" id="KW-1003">Cell membrane</keyword>
<dbReference type="STRING" id="29367.CLPUN_34730"/>
<feature type="transmembrane region" description="Helical" evidence="13">
    <location>
        <begin position="449"/>
        <end position="471"/>
    </location>
</feature>
<comment type="function">
    <text evidence="13">Required for formation of the rod structure in the basal body of the flagellar apparatus. Together with FliI and FliH, may constitute the export apparatus of flagellin.</text>
</comment>
<evidence type="ECO:0000256" key="9">
    <source>
        <dbReference type="ARBA" id="ARBA00022927"/>
    </source>
</evidence>
<proteinExistence type="inferred from homology"/>
<evidence type="ECO:0000256" key="5">
    <source>
        <dbReference type="ARBA" id="ARBA00022448"/>
    </source>
</evidence>
<comment type="similarity">
    <text evidence="3 13">Belongs to the type III secretion exporter family.</text>
</comment>
<evidence type="ECO:0000256" key="6">
    <source>
        <dbReference type="ARBA" id="ARBA00022475"/>
    </source>
</evidence>
<dbReference type="InterPro" id="IPR029025">
    <property type="entry name" value="T3SS_substrate_exporter_C"/>
</dbReference>
<evidence type="ECO:0000256" key="10">
    <source>
        <dbReference type="ARBA" id="ARBA00022989"/>
    </source>
</evidence>
<dbReference type="Gene3D" id="6.10.250.2080">
    <property type="match status" value="1"/>
</dbReference>
<name>A0A1S8TBC7_9CLOT</name>
<feature type="transmembrane region" description="Helical" evidence="13">
    <location>
        <begin position="182"/>
        <end position="200"/>
    </location>
</feature>
<keyword evidence="5 13" id="KW-0813">Transport</keyword>
<dbReference type="NCBIfam" id="TIGR00328">
    <property type="entry name" value="flhB"/>
    <property type="match status" value="1"/>
</dbReference>
<sequence length="614" mass="67789">MVDTAYFLSLFLIFLRITSYFIAVEVFFPTGTPQVLQGAFSLILAVGIISGIDYSTINSINTGYALAFGAISEVMTGIILGYITNLVFQAVKLAGAWMDIHAGFSMVTLLDPSSHTTSTLLGNFSYFIALVFFFLIDGHHIIIKMLVESINIVPIGKTIVYQESLMGVMQTIFSYFALGVKIAIPLVLILIITDLCLGLISRTVPTIPIMIFGMPIKNILGLVTFIILLPLMLKLVGTAIYNVPNIFREIVNLIPLVPMALIFAGDDKTEEATPKKQSESRKKGQIARSKDVSVAITMVVCTMLISILWGTLTNGFKNVIIYFFKFPMLETLNEGGTLSNIIITVALKVAGLILPFALPIMLGGIIASLLQTGFLFTKEPLKPSFGKLNPLSGMKNMISKRSLVDLSKNMVIISIVSYLAYSYIVSNYQNILGISNLYLPSLGDEVKNLVLGIFKKISIVLVVVAAIDYVLQVRMHNKEMKMTKQEVKDEYKQSEGDPQVKGKIKQKQREIGMRRMMQSVADATVVITNPTHLAIALKYEEGGSMEAPKVVAKGADYIALKIKNIAKEHDVPVIENKPLTRMMYDRVEIDDDIPQDLYQGVAEILAIVMKLKKK</sequence>
<comment type="subcellular location">
    <subcellularLocation>
        <location evidence="1">Cell membrane</location>
        <topology evidence="1">Multi-pass membrane protein</topology>
    </subcellularLocation>
</comment>
<dbReference type="InterPro" id="IPR006136">
    <property type="entry name" value="FlhB"/>
</dbReference>
<dbReference type="GO" id="GO:0006605">
    <property type="term" value="P:protein targeting"/>
    <property type="evidence" value="ECO:0007669"/>
    <property type="project" value="InterPro"/>
</dbReference>
<keyword evidence="15" id="KW-1185">Reference proteome</keyword>
<comment type="caution">
    <text evidence="13">Lacks conserved residue(s) required for the propagation of feature annotation.</text>
</comment>
<feature type="transmembrane region" description="Helical" evidence="13">
    <location>
        <begin position="6"/>
        <end position="28"/>
    </location>
</feature>
<evidence type="ECO:0000256" key="2">
    <source>
        <dbReference type="ARBA" id="ARBA00009772"/>
    </source>
</evidence>
<evidence type="ECO:0000256" key="13">
    <source>
        <dbReference type="RuleBase" id="RU364091"/>
    </source>
</evidence>
<keyword evidence="14" id="KW-0966">Cell projection</keyword>
<dbReference type="Pfam" id="PF01312">
    <property type="entry name" value="Bac_export_2"/>
    <property type="match status" value="1"/>
</dbReference>
<evidence type="ECO:0000313" key="15">
    <source>
        <dbReference type="Proteomes" id="UP000190890"/>
    </source>
</evidence>
<dbReference type="Gene3D" id="3.40.1690.10">
    <property type="entry name" value="secretion proteins EscU"/>
    <property type="match status" value="1"/>
</dbReference>
<dbReference type="Proteomes" id="UP000190890">
    <property type="component" value="Unassembled WGS sequence"/>
</dbReference>
<evidence type="ECO:0000256" key="1">
    <source>
        <dbReference type="ARBA" id="ARBA00004651"/>
    </source>
</evidence>
<keyword evidence="14" id="KW-0282">Flagellum</keyword>
<evidence type="ECO:0000256" key="4">
    <source>
        <dbReference type="ARBA" id="ARBA00021622"/>
    </source>
</evidence>
<feature type="transmembrane region" description="Helical" evidence="13">
    <location>
        <begin position="124"/>
        <end position="147"/>
    </location>
</feature>
<protein>
    <recommendedName>
        <fullName evidence="4 13">Flagellar biosynthetic protein FlhB</fullName>
    </recommendedName>
</protein>
<dbReference type="EMBL" id="LZZM01000190">
    <property type="protein sequence ID" value="OOM75036.1"/>
    <property type="molecule type" value="Genomic_DNA"/>
</dbReference>
<dbReference type="NCBIfam" id="NF009411">
    <property type="entry name" value="PRK12772.1"/>
    <property type="match status" value="1"/>
</dbReference>